<dbReference type="AlphaFoldDB" id="A0A1H5S451"/>
<protein>
    <submittedName>
        <fullName evidence="10">Cysteine desulfurase</fullName>
    </submittedName>
</protein>
<dbReference type="InterPro" id="IPR015424">
    <property type="entry name" value="PyrdxlP-dep_Trfase"/>
</dbReference>
<evidence type="ECO:0000256" key="1">
    <source>
        <dbReference type="ARBA" id="ARBA00001933"/>
    </source>
</evidence>
<keyword evidence="7" id="KW-0411">Iron-sulfur</keyword>
<evidence type="ECO:0000313" key="10">
    <source>
        <dbReference type="EMBL" id="SEF45389.1"/>
    </source>
</evidence>
<evidence type="ECO:0000256" key="5">
    <source>
        <dbReference type="ARBA" id="ARBA00022898"/>
    </source>
</evidence>
<comment type="cofactor">
    <cofactor evidence="1">
        <name>pyridoxal 5'-phosphate</name>
        <dbReference type="ChEBI" id="CHEBI:597326"/>
    </cofactor>
</comment>
<keyword evidence="5" id="KW-0663">Pyridoxal phosphate</keyword>
<dbReference type="EMBL" id="FNVO01000001">
    <property type="protein sequence ID" value="SEF45389.1"/>
    <property type="molecule type" value="Genomic_DNA"/>
</dbReference>
<dbReference type="Gene3D" id="3.90.1150.10">
    <property type="entry name" value="Aspartate Aminotransferase, domain 1"/>
    <property type="match status" value="1"/>
</dbReference>
<dbReference type="GO" id="GO:0031071">
    <property type="term" value="F:cysteine desulfurase activity"/>
    <property type="evidence" value="ECO:0007669"/>
    <property type="project" value="UniProtKB-EC"/>
</dbReference>
<sequence>MSGPRPSAPGAYFDAASTEPLHPAARAALLDALETGWADPARLYGAARGARMLLDRARSRVAAVLGVRLDEVFFTSSGTQAVHLAVLGGLRARRRTGRHLVVGQVEHSSVLHAAELHERDGGEVTRVGVDRYGRVDPAEFAAALRPDTVLACLQTANHEVGTVQPVQEVAEACRAARVPLFTDAAQSAGRVDLPGDWSMLAASAHKWGGPAGVGVLVIRKNTRWRSPLPDDEREGRRVPGFENVPGAVAAAAALEARHAEMAAEGPRLSALVDRIRREVPRLVPDVEVVGDPVRRLPHIVTFSCLYVEGEALLTELDRLGFAVSSGSSCTADTLRPSHVLEAMRVITHGNVRVSLPRGVKSPDVDRFLAVLPDAVSRLRRSAGMTTARQEA</sequence>
<dbReference type="InterPro" id="IPR015422">
    <property type="entry name" value="PyrdxlP-dep_Trfase_small"/>
</dbReference>
<evidence type="ECO:0000256" key="3">
    <source>
        <dbReference type="ARBA" id="ARBA00022679"/>
    </source>
</evidence>
<comment type="catalytic activity">
    <reaction evidence="8">
        <text>(sulfur carrier)-H + L-cysteine = (sulfur carrier)-SH + L-alanine</text>
        <dbReference type="Rhea" id="RHEA:43892"/>
        <dbReference type="Rhea" id="RHEA-COMP:14737"/>
        <dbReference type="Rhea" id="RHEA-COMP:14739"/>
        <dbReference type="ChEBI" id="CHEBI:29917"/>
        <dbReference type="ChEBI" id="CHEBI:35235"/>
        <dbReference type="ChEBI" id="CHEBI:57972"/>
        <dbReference type="ChEBI" id="CHEBI:64428"/>
        <dbReference type="EC" id="2.8.1.7"/>
    </reaction>
</comment>
<keyword evidence="6" id="KW-0408">Iron</keyword>
<dbReference type="InterPro" id="IPR015421">
    <property type="entry name" value="PyrdxlP-dep_Trfase_major"/>
</dbReference>
<name>A0A1H5S451_9ACTN</name>
<evidence type="ECO:0000313" key="11">
    <source>
        <dbReference type="Proteomes" id="UP000236723"/>
    </source>
</evidence>
<dbReference type="Pfam" id="PF00266">
    <property type="entry name" value="Aminotran_5"/>
    <property type="match status" value="1"/>
</dbReference>
<comment type="similarity">
    <text evidence="2">Belongs to the class-V pyridoxal-phosphate-dependent aminotransferase family. NifS/IscS subfamily.</text>
</comment>
<organism evidence="10 11">
    <name type="scientific">Thermomonospora echinospora</name>
    <dbReference type="NCBI Taxonomy" id="1992"/>
    <lineage>
        <taxon>Bacteria</taxon>
        <taxon>Bacillati</taxon>
        <taxon>Actinomycetota</taxon>
        <taxon>Actinomycetes</taxon>
        <taxon>Streptosporangiales</taxon>
        <taxon>Thermomonosporaceae</taxon>
        <taxon>Thermomonospora</taxon>
    </lineage>
</organism>
<proteinExistence type="inferred from homology"/>
<dbReference type="Gene3D" id="3.40.640.10">
    <property type="entry name" value="Type I PLP-dependent aspartate aminotransferase-like (Major domain)"/>
    <property type="match status" value="1"/>
</dbReference>
<dbReference type="Proteomes" id="UP000236723">
    <property type="component" value="Unassembled WGS sequence"/>
</dbReference>
<dbReference type="GO" id="GO:0051536">
    <property type="term" value="F:iron-sulfur cluster binding"/>
    <property type="evidence" value="ECO:0007669"/>
    <property type="project" value="UniProtKB-KW"/>
</dbReference>
<dbReference type="RefSeq" id="WP_103935564.1">
    <property type="nucleotide sequence ID" value="NZ_FNVO01000001.1"/>
</dbReference>
<evidence type="ECO:0000256" key="7">
    <source>
        <dbReference type="ARBA" id="ARBA00023014"/>
    </source>
</evidence>
<dbReference type="PANTHER" id="PTHR11601:SF34">
    <property type="entry name" value="CYSTEINE DESULFURASE"/>
    <property type="match status" value="1"/>
</dbReference>
<keyword evidence="3" id="KW-0808">Transferase</keyword>
<evidence type="ECO:0000256" key="6">
    <source>
        <dbReference type="ARBA" id="ARBA00023004"/>
    </source>
</evidence>
<accession>A0A1H5S451</accession>
<dbReference type="PIRSF" id="PIRSF005572">
    <property type="entry name" value="NifS"/>
    <property type="match status" value="1"/>
</dbReference>
<evidence type="ECO:0000259" key="9">
    <source>
        <dbReference type="Pfam" id="PF00266"/>
    </source>
</evidence>
<evidence type="ECO:0000256" key="8">
    <source>
        <dbReference type="ARBA" id="ARBA00050776"/>
    </source>
</evidence>
<dbReference type="OrthoDB" id="9808002at2"/>
<dbReference type="InterPro" id="IPR000192">
    <property type="entry name" value="Aminotrans_V_dom"/>
</dbReference>
<dbReference type="PANTHER" id="PTHR11601">
    <property type="entry name" value="CYSTEINE DESULFURYLASE FAMILY MEMBER"/>
    <property type="match status" value="1"/>
</dbReference>
<keyword evidence="4" id="KW-0479">Metal-binding</keyword>
<keyword evidence="11" id="KW-1185">Reference proteome</keyword>
<evidence type="ECO:0000256" key="2">
    <source>
        <dbReference type="ARBA" id="ARBA00006490"/>
    </source>
</evidence>
<gene>
    <name evidence="10" type="ORF">SAMN04489712_10173</name>
</gene>
<dbReference type="GO" id="GO:0046872">
    <property type="term" value="F:metal ion binding"/>
    <property type="evidence" value="ECO:0007669"/>
    <property type="project" value="UniProtKB-KW"/>
</dbReference>
<evidence type="ECO:0000256" key="4">
    <source>
        <dbReference type="ARBA" id="ARBA00022723"/>
    </source>
</evidence>
<feature type="domain" description="Aminotransferase class V" evidence="9">
    <location>
        <begin position="12"/>
        <end position="367"/>
    </location>
</feature>
<dbReference type="SUPFAM" id="SSF53383">
    <property type="entry name" value="PLP-dependent transferases"/>
    <property type="match status" value="1"/>
</dbReference>
<dbReference type="InterPro" id="IPR016454">
    <property type="entry name" value="Cysteine_dSase"/>
</dbReference>
<reference evidence="11" key="1">
    <citation type="submission" date="2016-10" db="EMBL/GenBank/DDBJ databases">
        <authorList>
            <person name="Varghese N."/>
            <person name="Submissions S."/>
        </authorList>
    </citation>
    <scope>NUCLEOTIDE SEQUENCE [LARGE SCALE GENOMIC DNA]</scope>
    <source>
        <strain evidence="11">DSM 43163</strain>
    </source>
</reference>